<proteinExistence type="inferred from homology"/>
<evidence type="ECO:0000256" key="6">
    <source>
        <dbReference type="HAMAP-Rule" id="MF_01363"/>
    </source>
</evidence>
<dbReference type="Pfam" id="PF00829">
    <property type="entry name" value="Ribosomal_L21p"/>
    <property type="match status" value="1"/>
</dbReference>
<dbReference type="InterPro" id="IPR028909">
    <property type="entry name" value="bL21-like"/>
</dbReference>
<keyword evidence="4 6" id="KW-0689">Ribosomal protein</keyword>
<accession>A0A143BIW9</accession>
<dbReference type="eggNOG" id="COG0261">
    <property type="taxonomic scope" value="Bacteria"/>
</dbReference>
<gene>
    <name evidence="6" type="primary">rplU</name>
    <name evidence="8" type="ORF">GEMMAAP_09200</name>
</gene>
<dbReference type="AlphaFoldDB" id="A0A143BIW9"/>
<comment type="similarity">
    <text evidence="1 6 7">Belongs to the bacterial ribosomal protein bL21 family.</text>
</comment>
<evidence type="ECO:0000256" key="2">
    <source>
        <dbReference type="ARBA" id="ARBA00022730"/>
    </source>
</evidence>
<comment type="function">
    <text evidence="6 7">This protein binds to 23S rRNA in the presence of protein L20.</text>
</comment>
<dbReference type="KEGG" id="gph:GEMMAAP_09200"/>
<dbReference type="GO" id="GO:1990904">
    <property type="term" value="C:ribonucleoprotein complex"/>
    <property type="evidence" value="ECO:0007669"/>
    <property type="project" value="UniProtKB-KW"/>
</dbReference>
<evidence type="ECO:0000256" key="5">
    <source>
        <dbReference type="ARBA" id="ARBA00023274"/>
    </source>
</evidence>
<keyword evidence="3 6" id="KW-0694">RNA-binding</keyword>
<dbReference type="OrthoDB" id="9813334at2"/>
<dbReference type="HAMAP" id="MF_01363">
    <property type="entry name" value="Ribosomal_bL21"/>
    <property type="match status" value="1"/>
</dbReference>
<dbReference type="GO" id="GO:0003735">
    <property type="term" value="F:structural constituent of ribosome"/>
    <property type="evidence" value="ECO:0007669"/>
    <property type="project" value="InterPro"/>
</dbReference>
<dbReference type="PANTHER" id="PTHR21349">
    <property type="entry name" value="50S RIBOSOMAL PROTEIN L21"/>
    <property type="match status" value="1"/>
</dbReference>
<reference evidence="8 9" key="1">
    <citation type="journal article" date="2014" name="Proc. Natl. Acad. Sci. U.S.A.">
        <title>Functional type 2 photosynthetic reaction centers found in the rare bacterial phylum Gemmatimonadetes.</title>
        <authorList>
            <person name="Zeng Y."/>
            <person name="Feng F."/>
            <person name="Medova H."/>
            <person name="Dean J."/>
            <person name="Koblizek M."/>
        </authorList>
    </citation>
    <scope>NUCLEOTIDE SEQUENCE [LARGE SCALE GENOMIC DNA]</scope>
    <source>
        <strain evidence="8 9">AP64</strain>
    </source>
</reference>
<dbReference type="InterPro" id="IPR018258">
    <property type="entry name" value="Ribosomal_bL21_CS"/>
</dbReference>
<dbReference type="RefSeq" id="WP_026850775.1">
    <property type="nucleotide sequence ID" value="NZ_CP011454.1"/>
</dbReference>
<dbReference type="PROSITE" id="PS01169">
    <property type="entry name" value="RIBOSOMAL_L21"/>
    <property type="match status" value="1"/>
</dbReference>
<evidence type="ECO:0000256" key="1">
    <source>
        <dbReference type="ARBA" id="ARBA00008563"/>
    </source>
</evidence>
<dbReference type="SUPFAM" id="SSF141091">
    <property type="entry name" value="L21p-like"/>
    <property type="match status" value="1"/>
</dbReference>
<organism evidence="8 9">
    <name type="scientific">Gemmatimonas phototrophica</name>
    <dbReference type="NCBI Taxonomy" id="1379270"/>
    <lineage>
        <taxon>Bacteria</taxon>
        <taxon>Pseudomonadati</taxon>
        <taxon>Gemmatimonadota</taxon>
        <taxon>Gemmatimonadia</taxon>
        <taxon>Gemmatimonadales</taxon>
        <taxon>Gemmatimonadaceae</taxon>
        <taxon>Gemmatimonas</taxon>
    </lineage>
</organism>
<name>A0A143BIW9_9BACT</name>
<dbReference type="Proteomes" id="UP000076404">
    <property type="component" value="Chromosome"/>
</dbReference>
<keyword evidence="5 6" id="KW-0687">Ribonucleoprotein</keyword>
<dbReference type="GO" id="GO:0019843">
    <property type="term" value="F:rRNA binding"/>
    <property type="evidence" value="ECO:0007669"/>
    <property type="project" value="UniProtKB-UniRule"/>
</dbReference>
<evidence type="ECO:0000313" key="8">
    <source>
        <dbReference type="EMBL" id="AMW04959.1"/>
    </source>
</evidence>
<keyword evidence="9" id="KW-1185">Reference proteome</keyword>
<dbReference type="EMBL" id="CP011454">
    <property type="protein sequence ID" value="AMW04959.1"/>
    <property type="molecule type" value="Genomic_DNA"/>
</dbReference>
<dbReference type="InterPro" id="IPR001787">
    <property type="entry name" value="Ribosomal_bL21"/>
</dbReference>
<dbReference type="GO" id="GO:0005840">
    <property type="term" value="C:ribosome"/>
    <property type="evidence" value="ECO:0007669"/>
    <property type="project" value="UniProtKB-KW"/>
</dbReference>
<evidence type="ECO:0000256" key="7">
    <source>
        <dbReference type="RuleBase" id="RU000562"/>
    </source>
</evidence>
<sequence length="105" mass="11595">MSYAIIRTGGKQFRAEPGKTLRIPSLLGDAGTAVEFNDVLIGSDGTQVRLGVPTLAGAKVTAEIVKHGLEDKIIVFKFKRRKNYARKQGHRQKFTEVRIKDITLG</sequence>
<dbReference type="GO" id="GO:0006412">
    <property type="term" value="P:translation"/>
    <property type="evidence" value="ECO:0007669"/>
    <property type="project" value="UniProtKB-UniRule"/>
</dbReference>
<dbReference type="InterPro" id="IPR036164">
    <property type="entry name" value="bL21-like_sf"/>
</dbReference>
<comment type="subunit">
    <text evidence="6">Part of the 50S ribosomal subunit. Contacts protein L20.</text>
</comment>
<reference evidence="8 9" key="2">
    <citation type="journal article" date="2016" name="Environ. Microbiol. Rep.">
        <title>Metagenomic evidence for the presence of phototrophic Gemmatimonadetes bacteria in diverse environments.</title>
        <authorList>
            <person name="Zeng Y."/>
            <person name="Baumbach J."/>
            <person name="Barbosa E.G."/>
            <person name="Azevedo V."/>
            <person name="Zhang C."/>
            <person name="Koblizek M."/>
        </authorList>
    </citation>
    <scope>NUCLEOTIDE SEQUENCE [LARGE SCALE GENOMIC DNA]</scope>
    <source>
        <strain evidence="8 9">AP64</strain>
    </source>
</reference>
<dbReference type="NCBIfam" id="TIGR00061">
    <property type="entry name" value="L21"/>
    <property type="match status" value="1"/>
</dbReference>
<dbReference type="PANTHER" id="PTHR21349:SF0">
    <property type="entry name" value="LARGE RIBOSOMAL SUBUNIT PROTEIN BL21M"/>
    <property type="match status" value="1"/>
</dbReference>
<evidence type="ECO:0000256" key="4">
    <source>
        <dbReference type="ARBA" id="ARBA00022980"/>
    </source>
</evidence>
<dbReference type="STRING" id="1379270.GEMMAAP_09200"/>
<keyword evidence="2 6" id="KW-0699">rRNA-binding</keyword>
<evidence type="ECO:0000313" key="9">
    <source>
        <dbReference type="Proteomes" id="UP000076404"/>
    </source>
</evidence>
<protein>
    <recommendedName>
        <fullName evidence="6">Large ribosomal subunit protein bL21</fullName>
    </recommendedName>
</protein>
<evidence type="ECO:0000256" key="3">
    <source>
        <dbReference type="ARBA" id="ARBA00022884"/>
    </source>
</evidence>
<dbReference type="GO" id="GO:0005737">
    <property type="term" value="C:cytoplasm"/>
    <property type="evidence" value="ECO:0007669"/>
    <property type="project" value="UniProtKB-ARBA"/>
</dbReference>